<comment type="caution">
    <text evidence="3">The sequence shown here is derived from an EMBL/GenBank/DDBJ whole genome shotgun (WGS) entry which is preliminary data.</text>
</comment>
<dbReference type="InterPro" id="IPR040277">
    <property type="entry name" value="Os04g0629400-like"/>
</dbReference>
<dbReference type="Proteomes" id="UP001396334">
    <property type="component" value="Unassembled WGS sequence"/>
</dbReference>
<dbReference type="PANTHER" id="PTHR36036:SF1">
    <property type="entry name" value="PROLINE-RICH FAMILY PROTEIN"/>
    <property type="match status" value="1"/>
</dbReference>
<dbReference type="PANTHER" id="PTHR36036">
    <property type="entry name" value="PROLINE-RICH FAMILY PROTEIN"/>
    <property type="match status" value="1"/>
</dbReference>
<feature type="transmembrane region" description="Helical" evidence="2">
    <location>
        <begin position="12"/>
        <end position="31"/>
    </location>
</feature>
<gene>
    <name evidence="3" type="ORF">V6N11_033456</name>
</gene>
<name>A0ABR2PY58_9ROSI</name>
<keyword evidence="2" id="KW-1133">Transmembrane helix</keyword>
<sequence length="145" mass="15081">MMCYVGKATKIFIFIVTVLVVSGLVLGFGLLRHGLQKSHSHKCDGDSCRPPPNVFPNPISTTNTPPFSSPSSSYNPPSPAIDSNSPPSPPADQDPTPPPPPPISTDPNPPPPQLPPPPPVSSTVLPVPPYNQPTPVLAAPGPVHA</sequence>
<keyword evidence="2" id="KW-0812">Transmembrane</keyword>
<organism evidence="3 4">
    <name type="scientific">Hibiscus sabdariffa</name>
    <name type="common">roselle</name>
    <dbReference type="NCBI Taxonomy" id="183260"/>
    <lineage>
        <taxon>Eukaryota</taxon>
        <taxon>Viridiplantae</taxon>
        <taxon>Streptophyta</taxon>
        <taxon>Embryophyta</taxon>
        <taxon>Tracheophyta</taxon>
        <taxon>Spermatophyta</taxon>
        <taxon>Magnoliopsida</taxon>
        <taxon>eudicotyledons</taxon>
        <taxon>Gunneridae</taxon>
        <taxon>Pentapetalae</taxon>
        <taxon>rosids</taxon>
        <taxon>malvids</taxon>
        <taxon>Malvales</taxon>
        <taxon>Malvaceae</taxon>
        <taxon>Malvoideae</taxon>
        <taxon>Hibiscus</taxon>
    </lineage>
</organism>
<accession>A0ABR2PY58</accession>
<evidence type="ECO:0000313" key="3">
    <source>
        <dbReference type="EMBL" id="KAK8993355.1"/>
    </source>
</evidence>
<keyword evidence="2" id="KW-0472">Membrane</keyword>
<feature type="compositionally biased region" description="Low complexity" evidence="1">
    <location>
        <begin position="56"/>
        <end position="85"/>
    </location>
</feature>
<evidence type="ECO:0000256" key="1">
    <source>
        <dbReference type="SAM" id="MobiDB-lite"/>
    </source>
</evidence>
<protein>
    <submittedName>
        <fullName evidence="3">Uncharacterized protein</fullName>
    </submittedName>
</protein>
<keyword evidence="4" id="KW-1185">Reference proteome</keyword>
<dbReference type="EMBL" id="JBBPBN010000049">
    <property type="protein sequence ID" value="KAK8993355.1"/>
    <property type="molecule type" value="Genomic_DNA"/>
</dbReference>
<evidence type="ECO:0000256" key="2">
    <source>
        <dbReference type="SAM" id="Phobius"/>
    </source>
</evidence>
<reference evidence="3 4" key="1">
    <citation type="journal article" date="2024" name="G3 (Bethesda)">
        <title>Genome assembly of Hibiscus sabdariffa L. provides insights into metabolisms of medicinal natural products.</title>
        <authorList>
            <person name="Kim T."/>
        </authorList>
    </citation>
    <scope>NUCLEOTIDE SEQUENCE [LARGE SCALE GENOMIC DNA]</scope>
    <source>
        <strain evidence="3">TK-2024</strain>
        <tissue evidence="3">Old leaves</tissue>
    </source>
</reference>
<feature type="region of interest" description="Disordered" evidence="1">
    <location>
        <begin position="37"/>
        <end position="145"/>
    </location>
</feature>
<evidence type="ECO:0000313" key="4">
    <source>
        <dbReference type="Proteomes" id="UP001396334"/>
    </source>
</evidence>
<proteinExistence type="predicted"/>
<feature type="compositionally biased region" description="Pro residues" evidence="1">
    <location>
        <begin position="86"/>
        <end position="132"/>
    </location>
</feature>